<protein>
    <submittedName>
        <fullName evidence="1">Putative ovule protein</fullName>
    </submittedName>
</protein>
<evidence type="ECO:0000313" key="1">
    <source>
        <dbReference type="EMBL" id="JAP15014.1"/>
    </source>
</evidence>
<proteinExistence type="predicted"/>
<name>A0A0V0H631_SOLCH</name>
<accession>A0A0V0H631</accession>
<organism evidence="1">
    <name type="scientific">Solanum chacoense</name>
    <name type="common">Chaco potato</name>
    <dbReference type="NCBI Taxonomy" id="4108"/>
    <lineage>
        <taxon>Eukaryota</taxon>
        <taxon>Viridiplantae</taxon>
        <taxon>Streptophyta</taxon>
        <taxon>Embryophyta</taxon>
        <taxon>Tracheophyta</taxon>
        <taxon>Spermatophyta</taxon>
        <taxon>Magnoliopsida</taxon>
        <taxon>eudicotyledons</taxon>
        <taxon>Gunneridae</taxon>
        <taxon>Pentapetalae</taxon>
        <taxon>asterids</taxon>
        <taxon>lamiids</taxon>
        <taxon>Solanales</taxon>
        <taxon>Solanaceae</taxon>
        <taxon>Solanoideae</taxon>
        <taxon>Solaneae</taxon>
        <taxon>Solanum</taxon>
    </lineage>
</organism>
<dbReference type="AlphaFoldDB" id="A0A0V0H631"/>
<reference evidence="1" key="1">
    <citation type="submission" date="2015-12" db="EMBL/GenBank/DDBJ databases">
        <title>Gene expression during late stages of embryo sac development: a critical building block for successful pollen-pistil interactions.</title>
        <authorList>
            <person name="Liu Y."/>
            <person name="Joly V."/>
            <person name="Sabar M."/>
            <person name="Matton D.P."/>
        </authorList>
    </citation>
    <scope>NUCLEOTIDE SEQUENCE</scope>
</reference>
<dbReference type="EMBL" id="GEDG01025772">
    <property type="protein sequence ID" value="JAP15014.1"/>
    <property type="molecule type" value="Transcribed_RNA"/>
</dbReference>
<sequence>MHSRNSSTPFMNYQFWSHLQDETHTISVKFFSQKLRGNKSDHGHDEVVDTTEIGQLNVFPASANILDLS</sequence>